<reference evidence="2 3" key="2">
    <citation type="journal article" date="2004" name="Nature">
        <title>Finishing the euchromatic sequence of the human genome.</title>
        <authorList>
            <consortium name="International Human Genome Sequencing Consortium"/>
        </authorList>
    </citation>
    <scope>NUCLEOTIDE SEQUENCE [LARGE SCALE GENOMIC DNA]</scope>
</reference>
<dbReference type="EMBL" id="AP001318">
    <property type="status" value="NOT_ANNOTATED_CDS"/>
    <property type="molecule type" value="Genomic_DNA"/>
</dbReference>
<gene>
    <name evidence="2" type="primary">TIRAP</name>
</gene>
<reference evidence="2" key="4">
    <citation type="submission" date="2025-08" db="UniProtKB">
        <authorList>
            <consortium name="Ensembl"/>
        </authorList>
    </citation>
    <scope>IDENTIFICATION</scope>
</reference>
<sequence length="28" mass="2870">MASSTSLPAPGSRPKKPLGKMADLQTLS</sequence>
<dbReference type="HGNC" id="HGNC:17192">
    <property type="gene designation" value="TIRAP"/>
</dbReference>
<dbReference type="Ensembl" id="ENST00000700495.1">
    <property type="protein sequence ID" value="ENSP00000515022.1"/>
    <property type="gene ID" value="ENSG00000150455.16"/>
</dbReference>
<reference evidence="2 3" key="3">
    <citation type="journal article" date="2006" name="Nature">
        <title>Human chromosome 11 DNA sequence and analysis including novel gene identification.</title>
        <authorList>
            <person name="Taylor T.D."/>
            <person name="Noguchi H."/>
            <person name="Totoki Y."/>
            <person name="Toyoda A."/>
            <person name="Kuroki Y."/>
            <person name="Dewar K."/>
            <person name="Lloyd C."/>
            <person name="Itoh T."/>
            <person name="Takeda T."/>
            <person name="Kim D.W."/>
            <person name="She X."/>
            <person name="Barlow K.F."/>
            <person name="Bloom T."/>
            <person name="Bruford E."/>
            <person name="Chang J.L."/>
            <person name="Cuomo C.A."/>
            <person name="Eichler E."/>
            <person name="FitzGerald M.G."/>
            <person name="Jaffe D.B."/>
            <person name="LaButti K."/>
            <person name="Nicol R."/>
            <person name="Park H.S."/>
            <person name="Seaman C."/>
            <person name="Sougnez C."/>
            <person name="Yang X."/>
            <person name="Zimmer A.R."/>
            <person name="Zody M.C."/>
            <person name="Birren B.W."/>
            <person name="Nusbaum C."/>
            <person name="Fujiyama A."/>
            <person name="Hattori M."/>
            <person name="Rogers J."/>
            <person name="Lander E.S."/>
            <person name="Sakaki Y."/>
        </authorList>
    </citation>
    <scope>NUCLEOTIDE SEQUENCE [LARGE SCALE GENOMIC DNA]</scope>
</reference>
<dbReference type="OrthoDB" id="9424455at2759"/>
<dbReference type="AlphaFoldDB" id="A0A8V8TPR1"/>
<keyword evidence="4 5" id="KW-1267">Proteomics identification</keyword>
<evidence type="ECO:0000313" key="3">
    <source>
        <dbReference type="Proteomes" id="UP000005640"/>
    </source>
</evidence>
<evidence type="ECO:0007829" key="5">
    <source>
        <dbReference type="ProteomicsDB" id="A0A8V8TPR1"/>
    </source>
</evidence>
<proteinExistence type="evidence at protein level"/>
<reference evidence="2" key="5">
    <citation type="submission" date="2025-09" db="UniProtKB">
        <authorList>
            <consortium name="Ensembl"/>
        </authorList>
    </citation>
    <scope>IDENTIFICATION</scope>
</reference>
<feature type="region of interest" description="Disordered" evidence="1">
    <location>
        <begin position="1"/>
        <end position="28"/>
    </location>
</feature>
<dbReference type="GeneTree" id="ENSGT00510000048428"/>
<evidence type="ECO:0000313" key="2">
    <source>
        <dbReference type="Ensembl" id="ENSP00000515022.1"/>
    </source>
</evidence>
<evidence type="ECO:0000256" key="1">
    <source>
        <dbReference type="SAM" id="MobiDB-lite"/>
    </source>
</evidence>
<keyword evidence="3" id="KW-1185">Reference proteome</keyword>
<evidence type="ECO:0007829" key="4">
    <source>
        <dbReference type="PeptideAtlas" id="A0A8V8TPR1"/>
    </source>
</evidence>
<name>A0A8V8TPR1_HUMAN</name>
<dbReference type="Proteomes" id="UP000005640">
    <property type="component" value="Chromosome 11"/>
</dbReference>
<protein>
    <submittedName>
        <fullName evidence="2">TIR domain containing adaptor protein</fullName>
    </submittedName>
</protein>
<reference evidence="2 3" key="1">
    <citation type="journal article" date="2001" name="Nature">
        <title>Initial sequencing and analysis of the human genome.</title>
        <authorList>
            <consortium name="International Human Genome Sequencing Consortium"/>
            <person name="Lander E.S."/>
            <person name="Linton L.M."/>
            <person name="Birren B."/>
            <person name="Nusbaum C."/>
            <person name="Zody M.C."/>
            <person name="Baldwin J."/>
            <person name="Devon K."/>
            <person name="Dewar K."/>
            <person name="Doyle M."/>
            <person name="FitzHugh W."/>
            <person name="Funke R."/>
            <person name="Gage D."/>
            <person name="Harris K."/>
            <person name="Heaford A."/>
            <person name="Howland J."/>
            <person name="Kann L."/>
            <person name="Lehoczky J."/>
            <person name="LeVine R."/>
            <person name="McEwan P."/>
            <person name="McKernan K."/>
            <person name="Meldrim J."/>
            <person name="Mesirov J.P."/>
            <person name="Miranda C."/>
            <person name="Morris W."/>
            <person name="Naylor J."/>
            <person name="Raymond C."/>
            <person name="Rosetti M."/>
            <person name="Santos R."/>
            <person name="Sheridan A."/>
            <person name="Sougnez C."/>
            <person name="Stange-Thomann N."/>
            <person name="Stojanovic N."/>
            <person name="Subramanian A."/>
            <person name="Wyman D."/>
            <person name="Rogers J."/>
            <person name="Sulston J."/>
            <person name="Ainscough R."/>
            <person name="Beck S."/>
            <person name="Bentley D."/>
            <person name="Burton J."/>
            <person name="Clee C."/>
            <person name="Carter N."/>
            <person name="Coulson A."/>
            <person name="Deadman R."/>
            <person name="Deloukas P."/>
            <person name="Dunham A."/>
            <person name="Dunham I."/>
            <person name="Durbin R."/>
            <person name="French L."/>
            <person name="Grafham D."/>
            <person name="Gregory S."/>
            <person name="Hubbard T."/>
            <person name="Humphray S."/>
            <person name="Hunt A."/>
            <person name="Jones M."/>
            <person name="Lloyd C."/>
            <person name="McMurray A."/>
            <person name="Matthews L."/>
            <person name="Mercer S."/>
            <person name="Milne S."/>
            <person name="Mullikin J.C."/>
            <person name="Mungall A."/>
            <person name="Plumb R."/>
            <person name="Ross M."/>
            <person name="Shownkeen R."/>
            <person name="Sims S."/>
            <person name="Waterston R.H."/>
            <person name="Wilson R.K."/>
            <person name="Hillier L.W."/>
            <person name="McPherson J.D."/>
            <person name="Marra M.A."/>
            <person name="Mardis E.R."/>
            <person name="Fulton L.A."/>
            <person name="Chinwalla A.T."/>
            <person name="Pepin K.H."/>
            <person name="Gish W.R."/>
            <person name="Chissoe S.L."/>
            <person name="Wendl M.C."/>
            <person name="Delehaunty K.D."/>
            <person name="Miner T.L."/>
            <person name="Delehaunty A."/>
            <person name="Kramer J.B."/>
            <person name="Cook L.L."/>
            <person name="Fulton R.S."/>
            <person name="Johnson D.L."/>
            <person name="Minx P.J."/>
            <person name="Clifton S.W."/>
            <person name="Hawkins T."/>
            <person name="Branscomb E."/>
            <person name="Predki P."/>
            <person name="Richardson P."/>
            <person name="Wenning S."/>
            <person name="Slezak T."/>
            <person name="Doggett N."/>
            <person name="Cheng J.F."/>
            <person name="Olsen A."/>
            <person name="Lucas S."/>
            <person name="Elkin C."/>
            <person name="Uberbacher E."/>
            <person name="Frazier M."/>
            <person name="Gibbs R.A."/>
            <person name="Muzny D.M."/>
            <person name="Scherer S.E."/>
            <person name="Bouck J.B."/>
            <person name="Sodergren E.J."/>
            <person name="Worley K.C."/>
            <person name="Rives C.M."/>
            <person name="Gorrell J.H."/>
            <person name="Metzker M.L."/>
            <person name="Naylor S.L."/>
            <person name="Kucherlapati R.S."/>
            <person name="Nelson D.L."/>
            <person name="Weinstock G.M."/>
            <person name="Sakaki Y."/>
            <person name="Fujiyama A."/>
            <person name="Hattori M."/>
            <person name="Yada T."/>
            <person name="Toyoda A."/>
            <person name="Itoh T."/>
            <person name="Kawagoe C."/>
            <person name="Watanabe H."/>
            <person name="Totoki Y."/>
            <person name="Taylor T."/>
            <person name="Weissenbach J."/>
            <person name="Heilig R."/>
            <person name="Saurin W."/>
            <person name="Artiguenave F."/>
            <person name="Brottier P."/>
            <person name="Bruls T."/>
            <person name="Pelletier E."/>
            <person name="Robert C."/>
            <person name="Wincker P."/>
            <person name="Smith D.R."/>
            <person name="Doucette-Stamm L."/>
            <person name="Rubenfield M."/>
            <person name="Weinstock K."/>
            <person name="Lee H.M."/>
            <person name="Dubois J."/>
            <person name="Rosenthal A."/>
            <person name="Platzer M."/>
            <person name="Nyakatura G."/>
            <person name="Taudien S."/>
            <person name="Rump A."/>
            <person name="Yang H."/>
            <person name="Yu J."/>
            <person name="Wang J."/>
            <person name="Huang G."/>
            <person name="Gu J."/>
            <person name="Hood L."/>
            <person name="Rowen L."/>
            <person name="Madan A."/>
            <person name="Qin S."/>
            <person name="Davis R.W."/>
            <person name="Federspiel N.A."/>
            <person name="Abola A.P."/>
            <person name="Proctor M.J."/>
            <person name="Myers R.M."/>
            <person name="Schmutz J."/>
            <person name="Dickson M."/>
            <person name="Grimwood J."/>
            <person name="Cox D.R."/>
            <person name="Olson M.V."/>
            <person name="Kaul R."/>
            <person name="Raymond C."/>
            <person name="Shimizu N."/>
            <person name="Kawasaki K."/>
            <person name="Minoshima S."/>
            <person name="Evans G.A."/>
            <person name="Athanasiou M."/>
            <person name="Schultz R."/>
            <person name="Roe B.A."/>
            <person name="Chen F."/>
            <person name="Pan H."/>
            <person name="Ramser J."/>
            <person name="Lehrach H."/>
            <person name="Reinhardt R."/>
            <person name="McCombie W.R."/>
            <person name="de la Bastide M."/>
            <person name="Dedhia N."/>
            <person name="Blocker H."/>
            <person name="Hornischer K."/>
            <person name="Nordsiek G."/>
            <person name="Agarwala R."/>
            <person name="Aravind L."/>
            <person name="Bailey J.A."/>
            <person name="Bateman A."/>
            <person name="Batzoglou S."/>
            <person name="Birney E."/>
            <person name="Bork P."/>
            <person name="Brown D.G."/>
            <person name="Burge C.B."/>
            <person name="Cerutti L."/>
            <person name="Chen H.C."/>
            <person name="Church D."/>
            <person name="Clamp M."/>
            <person name="Copley R.R."/>
            <person name="Doerks T."/>
            <person name="Eddy S.R."/>
            <person name="Eichler E.E."/>
            <person name="Furey T.S."/>
            <person name="Galagan J."/>
            <person name="Gilbert J.G."/>
            <person name="Harmon C."/>
            <person name="Hayashizaki Y."/>
            <person name="Haussler D."/>
            <person name="Hermjakob H."/>
            <person name="Hokamp K."/>
            <person name="Jang W."/>
            <person name="Johnson L.S."/>
            <person name="Jones T.A."/>
            <person name="Kasif S."/>
            <person name="Kaspryzk A."/>
            <person name="Kennedy S."/>
            <person name="Kent W.J."/>
            <person name="Kitts P."/>
            <person name="Koonin E.V."/>
            <person name="Korf I."/>
            <person name="Kulp D."/>
            <person name="Lancet D."/>
            <person name="Lowe T.M."/>
            <person name="McLysaght A."/>
            <person name="Mikkelsen T."/>
            <person name="Moran J.V."/>
            <person name="Mulder N."/>
            <person name="Pollara V.J."/>
            <person name="Ponting C.P."/>
            <person name="Schuler G."/>
            <person name="Schultz J."/>
            <person name="Slater G."/>
            <person name="Smit A.F."/>
            <person name="Stupka E."/>
            <person name="Szustakowski J."/>
            <person name="Thierry-Mieg D."/>
            <person name="Thierry-Mieg J."/>
            <person name="Wagner L."/>
            <person name="Wallis J."/>
            <person name="Wheeler R."/>
            <person name="Williams A."/>
            <person name="Wolf Y.I."/>
            <person name="Wolfe K.H."/>
            <person name="Yang S.P."/>
            <person name="Yeh R.F."/>
            <person name="Collins F."/>
            <person name="Guyer M.S."/>
            <person name="Peterson J."/>
            <person name="Felsenfeld A."/>
            <person name="Wetterstrand K.A."/>
            <person name="Patrinos A."/>
            <person name="Morgan M.J."/>
            <person name="de Jong P."/>
            <person name="Catanese J.J."/>
            <person name="Osoegawa K."/>
            <person name="Shizuya H."/>
            <person name="Choi S."/>
            <person name="Chen Y.J."/>
        </authorList>
    </citation>
    <scope>NUCLEOTIDE SEQUENCE [LARGE SCALE GENOMIC DNA]</scope>
</reference>
<dbReference type="OpenTargets" id="ENSG00000150455"/>
<accession>A0A8V8TPR1</accession>
<dbReference type="Ensembl" id="ENST00000700495.1">
    <property type="protein sequence ID" value="ENSP00000515022.1"/>
    <property type="gene ID" value="ENSG00000150455.15"/>
</dbReference>
<organism evidence="2 3">
    <name type="scientific">Homo sapiens</name>
    <name type="common">Human</name>
    <dbReference type="NCBI Taxonomy" id="9606"/>
    <lineage>
        <taxon>Eukaryota</taxon>
        <taxon>Metazoa</taxon>
        <taxon>Chordata</taxon>
        <taxon>Craniata</taxon>
        <taxon>Vertebrata</taxon>
        <taxon>Euteleostomi</taxon>
        <taxon>Mammalia</taxon>
        <taxon>Eutheria</taxon>
        <taxon>Euarchontoglires</taxon>
        <taxon>Primates</taxon>
        <taxon>Haplorrhini</taxon>
        <taxon>Catarrhini</taxon>
        <taxon>Hominidae</taxon>
        <taxon>Homo</taxon>
    </lineage>
</organism>